<dbReference type="GO" id="GO:0071111">
    <property type="term" value="F:cyclic-guanylate-specific phosphodiesterase activity"/>
    <property type="evidence" value="ECO:0007669"/>
    <property type="project" value="InterPro"/>
</dbReference>
<protein>
    <submittedName>
        <fullName evidence="3">Diguanylate phosphodiesterase</fullName>
    </submittedName>
</protein>
<dbReference type="PANTHER" id="PTHR33121">
    <property type="entry name" value="CYCLIC DI-GMP PHOSPHODIESTERASE PDEF"/>
    <property type="match status" value="1"/>
</dbReference>
<dbReference type="InterPro" id="IPR001633">
    <property type="entry name" value="EAL_dom"/>
</dbReference>
<dbReference type="InterPro" id="IPR029787">
    <property type="entry name" value="Nucleotide_cyclase"/>
</dbReference>
<feature type="domain" description="GGDEF" evidence="2">
    <location>
        <begin position="27"/>
        <end position="161"/>
    </location>
</feature>
<evidence type="ECO:0000259" key="2">
    <source>
        <dbReference type="PROSITE" id="PS50887"/>
    </source>
</evidence>
<dbReference type="InterPro" id="IPR050706">
    <property type="entry name" value="Cyclic-di-GMP_PDE-like"/>
</dbReference>
<reference evidence="3 4" key="1">
    <citation type="submission" date="2014-08" db="EMBL/GenBank/DDBJ databases">
        <title>Clostridium innocuum, an unnegligible vancomycin-resistant pathogen causing extra-intestinal infections.</title>
        <authorList>
            <person name="Feng Y."/>
            <person name="Chiu C.-H."/>
        </authorList>
    </citation>
    <scope>NUCLEOTIDE SEQUENCE [LARGE SCALE GENOMIC DNA]</scope>
    <source>
        <strain evidence="3 4">AN88</strain>
    </source>
</reference>
<name>A0A099I3P8_CLOIN</name>
<comment type="caution">
    <text evidence="3">The sequence shown here is derived from an EMBL/GenBank/DDBJ whole genome shotgun (WGS) entry which is preliminary data.</text>
</comment>
<feature type="domain" description="EAL" evidence="1">
    <location>
        <begin position="170"/>
        <end position="424"/>
    </location>
</feature>
<dbReference type="PANTHER" id="PTHR33121:SF71">
    <property type="entry name" value="OXYGEN SENSOR PROTEIN DOSP"/>
    <property type="match status" value="1"/>
</dbReference>
<evidence type="ECO:0000313" key="3">
    <source>
        <dbReference type="EMBL" id="KGJ51857.1"/>
    </source>
</evidence>
<sequence length="426" mass="50276">MKTDNNGTVLYNRSELQAVFSQLQPREEYSLLHFNVKKFRYFLGRYDHETGEELLQQILKTFTKGLKKGQYLLYTGGDDFIFLIHEWRKKKIIDELIQRDYEGYELKDSRFFNKVFFSMGVCRLRDFPEADFETCCLYAWLARITSKEHEKKSSDFKFFTRKQLQEFQMRSQLEVKTVEACRKETYAVYIQPKVDAKTLKICGGEALLRWFDEDGTMIPLSLFLPVLNENSYIRYVDQMVFELVCKMIQDSIQKGMKMVPISFNLSKASFEDEPFMQEYMEVFQQFNIPKEYIEFELLESISMDNSDKLIKVVDTIHKAGFRCALDDFGSGYSSMSVLARVPIDIIKLDRSLFQNPYRDIDNFLIVDGLLDILHHFPVQIVAEGVEDETVAEHMRQHGCDMIQGFYYYRPMPMDEFQRLIAEQGEC</sequence>
<dbReference type="Gene3D" id="3.20.20.450">
    <property type="entry name" value="EAL domain"/>
    <property type="match status" value="1"/>
</dbReference>
<evidence type="ECO:0000313" key="4">
    <source>
        <dbReference type="Proteomes" id="UP000030008"/>
    </source>
</evidence>
<dbReference type="Pfam" id="PF00990">
    <property type="entry name" value="GGDEF"/>
    <property type="match status" value="1"/>
</dbReference>
<dbReference type="Proteomes" id="UP000030008">
    <property type="component" value="Unassembled WGS sequence"/>
</dbReference>
<dbReference type="CDD" id="cd01948">
    <property type="entry name" value="EAL"/>
    <property type="match status" value="1"/>
</dbReference>
<dbReference type="PROSITE" id="PS50887">
    <property type="entry name" value="GGDEF"/>
    <property type="match status" value="1"/>
</dbReference>
<dbReference type="InterPro" id="IPR043128">
    <property type="entry name" value="Rev_trsase/Diguanyl_cyclase"/>
</dbReference>
<evidence type="ECO:0000259" key="1">
    <source>
        <dbReference type="PROSITE" id="PS50883"/>
    </source>
</evidence>
<accession>A0A099I3P8</accession>
<proteinExistence type="predicted"/>
<dbReference type="AlphaFoldDB" id="A0A099I3P8"/>
<dbReference type="Gene3D" id="3.30.70.270">
    <property type="match status" value="1"/>
</dbReference>
<dbReference type="SUPFAM" id="SSF141868">
    <property type="entry name" value="EAL domain-like"/>
    <property type="match status" value="1"/>
</dbReference>
<organism evidence="3 4">
    <name type="scientific">Clostridium innocuum</name>
    <dbReference type="NCBI Taxonomy" id="1522"/>
    <lineage>
        <taxon>Bacteria</taxon>
        <taxon>Bacillati</taxon>
        <taxon>Bacillota</taxon>
        <taxon>Clostridia</taxon>
        <taxon>Eubacteriales</taxon>
        <taxon>Clostridiaceae</taxon>
        <taxon>Clostridium</taxon>
    </lineage>
</organism>
<dbReference type="SUPFAM" id="SSF55073">
    <property type="entry name" value="Nucleotide cyclase"/>
    <property type="match status" value="1"/>
</dbReference>
<dbReference type="InterPro" id="IPR035919">
    <property type="entry name" value="EAL_sf"/>
</dbReference>
<gene>
    <name evidence="3" type="ORF">CIAN88_18195</name>
</gene>
<dbReference type="Pfam" id="PF00563">
    <property type="entry name" value="EAL"/>
    <property type="match status" value="1"/>
</dbReference>
<dbReference type="InterPro" id="IPR000160">
    <property type="entry name" value="GGDEF_dom"/>
</dbReference>
<dbReference type="RefSeq" id="WP_044907229.1">
    <property type="nucleotide sequence ID" value="NZ_JAQCQO010000005.1"/>
</dbReference>
<dbReference type="SMART" id="SM00052">
    <property type="entry name" value="EAL"/>
    <property type="match status" value="1"/>
</dbReference>
<dbReference type="PROSITE" id="PS50883">
    <property type="entry name" value="EAL"/>
    <property type="match status" value="1"/>
</dbReference>
<dbReference type="EMBL" id="JQIF01000095">
    <property type="protein sequence ID" value="KGJ51857.1"/>
    <property type="molecule type" value="Genomic_DNA"/>
</dbReference>